<keyword evidence="2" id="KW-0238">DNA-binding</keyword>
<evidence type="ECO:0000313" key="3">
    <source>
        <dbReference type="Proteomes" id="UP000199306"/>
    </source>
</evidence>
<dbReference type="AlphaFoldDB" id="A0A1I5PB63"/>
<protein>
    <submittedName>
        <fullName evidence="2">Homeodomain-like domain-containing protein</fullName>
    </submittedName>
</protein>
<dbReference type="Proteomes" id="UP000199306">
    <property type="component" value="Unassembled WGS sequence"/>
</dbReference>
<dbReference type="GO" id="GO:0003677">
    <property type="term" value="F:DNA binding"/>
    <property type="evidence" value="ECO:0007669"/>
    <property type="project" value="UniProtKB-KW"/>
</dbReference>
<sequence>MSKAKTRKEIADEFGIHPKTLRRWLKKESDIILEEKCLITPKMYQIIKERFIGK</sequence>
<organism evidence="2 3">
    <name type="scientific">Pseudarcicella hirudinis</name>
    <dbReference type="NCBI Taxonomy" id="1079859"/>
    <lineage>
        <taxon>Bacteria</taxon>
        <taxon>Pseudomonadati</taxon>
        <taxon>Bacteroidota</taxon>
        <taxon>Cytophagia</taxon>
        <taxon>Cytophagales</taxon>
        <taxon>Flectobacillaceae</taxon>
        <taxon>Pseudarcicella</taxon>
    </lineage>
</organism>
<gene>
    <name evidence="2" type="ORF">SAMN04515674_102378</name>
</gene>
<reference evidence="2 3" key="1">
    <citation type="submission" date="2016-10" db="EMBL/GenBank/DDBJ databases">
        <authorList>
            <person name="de Groot N.N."/>
        </authorList>
    </citation>
    <scope>NUCLEOTIDE SEQUENCE [LARGE SCALE GENOMIC DNA]</scope>
    <source>
        <strain evidence="3">E92,LMG 26720,CCM 7988</strain>
    </source>
</reference>
<dbReference type="RefSeq" id="WP_092013102.1">
    <property type="nucleotide sequence ID" value="NZ_FOXH01000002.1"/>
</dbReference>
<dbReference type="OrthoDB" id="828116at2"/>
<evidence type="ECO:0000259" key="1">
    <source>
        <dbReference type="Pfam" id="PF04218"/>
    </source>
</evidence>
<dbReference type="EMBL" id="FOXH01000002">
    <property type="protein sequence ID" value="SFP31213.1"/>
    <property type="molecule type" value="Genomic_DNA"/>
</dbReference>
<proteinExistence type="predicted"/>
<dbReference type="Pfam" id="PF04218">
    <property type="entry name" value="CENP-B_N"/>
    <property type="match status" value="1"/>
</dbReference>
<dbReference type="InterPro" id="IPR007889">
    <property type="entry name" value="HTH_Psq"/>
</dbReference>
<dbReference type="STRING" id="1079859.SAMN04515674_102378"/>
<accession>A0A1I5PB63</accession>
<keyword evidence="2" id="KW-0371">Homeobox</keyword>
<name>A0A1I5PB63_9BACT</name>
<keyword evidence="3" id="KW-1185">Reference proteome</keyword>
<dbReference type="Gene3D" id="1.10.10.60">
    <property type="entry name" value="Homeodomain-like"/>
    <property type="match status" value="1"/>
</dbReference>
<feature type="domain" description="HTH psq-type" evidence="1">
    <location>
        <begin position="6"/>
        <end position="31"/>
    </location>
</feature>
<evidence type="ECO:0000313" key="2">
    <source>
        <dbReference type="EMBL" id="SFP31213.1"/>
    </source>
</evidence>